<accession>A0A7H9AMH4</accession>
<sequence>MYNKNFILKLIAFTALFFILDFCISKFLLNGLEKYYGLNDDTEIVLVGHSHLMLGVDKRKMERELGVGVSKYTREGVNVTDRKIMTQQVLRKNKKINTLIYGIDAWTFTSEGLSNNSHKLFYPFLNDSVIDSYVSKNSDLSEYLSKKIIKTSRYDELLISSSFRGYLGKWTNLKFGKVDVENLRANIRNGDYRKIENTDYNIEVLRETLDLLAKKNIRVILLYVPTIVLLTKVQEPAYNETIALFDAFSKEFDNVEFLNLQEPWSKEYDLFYDPIHLNPEGQSVITEKLIHYLKISEK</sequence>
<organism evidence="2 3">
    <name type="scientific">Costertonia aggregata</name>
    <dbReference type="NCBI Taxonomy" id="343403"/>
    <lineage>
        <taxon>Bacteria</taxon>
        <taxon>Pseudomonadati</taxon>
        <taxon>Bacteroidota</taxon>
        <taxon>Flavobacteriia</taxon>
        <taxon>Flavobacteriales</taxon>
        <taxon>Flavobacteriaceae</taxon>
        <taxon>Costertonia</taxon>
    </lineage>
</organism>
<dbReference type="EMBL" id="CP058595">
    <property type="protein sequence ID" value="QLG44573.1"/>
    <property type="molecule type" value="Genomic_DNA"/>
</dbReference>
<feature type="transmembrane region" description="Helical" evidence="1">
    <location>
        <begin position="6"/>
        <end position="29"/>
    </location>
</feature>
<evidence type="ECO:0000313" key="2">
    <source>
        <dbReference type="EMBL" id="QLG44573.1"/>
    </source>
</evidence>
<gene>
    <name evidence="2" type="ORF">HYG79_04165</name>
</gene>
<evidence type="ECO:0008006" key="4">
    <source>
        <dbReference type="Google" id="ProtNLM"/>
    </source>
</evidence>
<dbReference type="Proteomes" id="UP000509302">
    <property type="component" value="Chromosome"/>
</dbReference>
<dbReference type="GO" id="GO:0016788">
    <property type="term" value="F:hydrolase activity, acting on ester bonds"/>
    <property type="evidence" value="ECO:0007669"/>
    <property type="project" value="UniProtKB-ARBA"/>
</dbReference>
<name>A0A7H9AMH4_9FLAO</name>
<dbReference type="AlphaFoldDB" id="A0A7H9AMH4"/>
<proteinExistence type="predicted"/>
<dbReference type="Gene3D" id="3.40.50.1110">
    <property type="entry name" value="SGNH hydrolase"/>
    <property type="match status" value="1"/>
</dbReference>
<dbReference type="RefSeq" id="WP_179240907.1">
    <property type="nucleotide sequence ID" value="NZ_CP058595.1"/>
</dbReference>
<evidence type="ECO:0000256" key="1">
    <source>
        <dbReference type="SAM" id="Phobius"/>
    </source>
</evidence>
<keyword evidence="1" id="KW-0812">Transmembrane</keyword>
<protein>
    <recommendedName>
        <fullName evidence="4">SGNH/GDSL hydrolase family protein</fullName>
    </recommendedName>
</protein>
<keyword evidence="1" id="KW-1133">Transmembrane helix</keyword>
<keyword evidence="1" id="KW-0472">Membrane</keyword>
<dbReference type="SUPFAM" id="SSF52266">
    <property type="entry name" value="SGNH hydrolase"/>
    <property type="match status" value="1"/>
</dbReference>
<evidence type="ECO:0000313" key="3">
    <source>
        <dbReference type="Proteomes" id="UP000509302"/>
    </source>
</evidence>
<reference evidence="2 3" key="1">
    <citation type="journal article" date="2006" name="Int. J. Syst. Evol. Microbiol.">
        <title>Costertonia aggregata gen. nov., sp. nov., a mesophilic marine bacterium of the family Flavobacteriaceae, isolated from a mature biofilm.</title>
        <authorList>
            <person name="Kwon K.K."/>
            <person name="Lee Y.K."/>
            <person name="Lee H.K."/>
        </authorList>
    </citation>
    <scope>NUCLEOTIDE SEQUENCE [LARGE SCALE GENOMIC DNA]</scope>
    <source>
        <strain evidence="2 3">KCCM 42265</strain>
    </source>
</reference>
<dbReference type="KEGG" id="cagg:HYG79_04165"/>
<keyword evidence="3" id="KW-1185">Reference proteome</keyword>
<dbReference type="InterPro" id="IPR036514">
    <property type="entry name" value="SGNH_hydro_sf"/>
</dbReference>